<dbReference type="GO" id="GO:0005737">
    <property type="term" value="C:cytoplasm"/>
    <property type="evidence" value="ECO:0007669"/>
    <property type="project" value="TreeGrafter"/>
</dbReference>
<feature type="region of interest" description="Disordered" evidence="1">
    <location>
        <begin position="1906"/>
        <end position="1936"/>
    </location>
</feature>
<protein>
    <recommendedName>
        <fullName evidence="2">DUF6604 domain-containing protein</fullName>
    </recommendedName>
</protein>
<dbReference type="PANTHER" id="PTHR21054:SF2">
    <property type="entry name" value="MIP04191P"/>
    <property type="match status" value="1"/>
</dbReference>
<keyword evidence="4" id="KW-1185">Reference proteome</keyword>
<feature type="region of interest" description="Disordered" evidence="1">
    <location>
        <begin position="339"/>
        <end position="370"/>
    </location>
</feature>
<feature type="region of interest" description="Disordered" evidence="1">
    <location>
        <begin position="438"/>
        <end position="457"/>
    </location>
</feature>
<dbReference type="Proteomes" id="UP000596902">
    <property type="component" value="Unassembled WGS sequence"/>
</dbReference>
<organism evidence="3 4">
    <name type="scientific">Alternaria burnsii</name>
    <dbReference type="NCBI Taxonomy" id="1187904"/>
    <lineage>
        <taxon>Eukaryota</taxon>
        <taxon>Fungi</taxon>
        <taxon>Dikarya</taxon>
        <taxon>Ascomycota</taxon>
        <taxon>Pezizomycotina</taxon>
        <taxon>Dothideomycetes</taxon>
        <taxon>Pleosporomycetidae</taxon>
        <taxon>Pleosporales</taxon>
        <taxon>Pleosporineae</taxon>
        <taxon>Pleosporaceae</taxon>
        <taxon>Alternaria</taxon>
        <taxon>Alternaria sect. Alternaria</taxon>
    </lineage>
</organism>
<sequence>MLNRQISRDKRGKIVVRLGGLNDIRLGAPAHPPTFTPPIVTPYEKLESSVADYTFEQYKAANLNIDQQHDIIGKLRNELPIIDRDEVDDTLLRSMAQQFELAIFPICKMMHVDPLAVKRMFDNQFRMAYGPEVEAEVLAKLGLCRLEDIEKAVTAVKTGMVTKEDIEHSATNVEESSIRQERDMVATPPPKKKARMAPPNNTQKDLKAHIARRRRAHRGCKILTLRSPYWRLHQCFGEWLCIDIVVGRNGPSRVVCAKISPPFTTSYPPCQKLVFSCINHRLEGSKTEPTTSPLQSTHTMSGLNESQIFLAKYHLYKKATSTIAGWIAETAASIGFDVKTKDQKQQKPKSKSKKGAKGRGKQKATGGSSSTVYQLGVSDFVPMAEAIAKAGEQAESEIMVPVALCRHFSRAIQTRRKVSQWYKARVLEDTFASLKPFLGTGGPEPARNNVSDTTTSGLSSRNRFAGLTVDELAAVADEEDIAEDTLSEFSGVKLEEVEEDKEDDFWVAVALMLQEQQDMREMVRENWEKYKSGEVDLVVAAMTTDTAIKLAQGAEAKFDLLVTRPKKYSQTEYPVWTLSAVLFYNNHEDMHQWPLEEIAKPSAKLGVTADAQSEAHFDFWPVFAGLKFYLHKHITKTNSIPQVVPKDFGNANIYSRTLRAIELAQVMRIIAKAVKRPALLDMVSRGLLDMLSEHTVPMWLTYGVQLHFDSQDILGERTHRPHVELQVYLNHLIGSQRETIEEWEDPMMPKEVQYECYNPLKEAYNEMSVWANYDGSNKQWERLKKDPKVGGHPIFRKLKSEPFYLYRHNPLLCGMMKYHFLVHWHAAGISHEATSCSILFIAHVYMGTQLRNPSDPVWPDMEFMLFSQDPRYLLLERPPESPEEARTLFDIATGQPTLKQVGSYALDRLNFSDEFLGKPRYDPNSKTRSFRDASVFGDSVYLPRGAVASWINKKPGGAFNGKIDTIAKALLAASSPDATRGRLARAMQASQEKQGMKLEPLNGKEGLTPIAILQHFAFWLQADMPDLWFNGALMQRQCSHTWKAIYKALERDPAWDSFFSKFEQSAQQAANAIISTSVIEGNYPRFMDIARNAMLEYLKQQDSGLGCPRSEVSLIDMVKYHKRAVRLLTDDGPLSIDNLYKGWTAEQKQQKKDAFADAVTQTEDMTGNADLEAMFKAQALKSIMGRALGVIHYYHFNTMAPIASPLHITNLTDGETIHQRCLLVTGTFTLPVAEGSYIHVATKGANNAQSFPEQTWPIAGGNFKALVMLSPGQNILEFAYVCNDCLEHTIEMNVNYIPLLQCPPLHLAIMVAADSPCIIDCPHSKAAGISSAHSDLDAAIAKVRMAAYMWQAMTAEDLRLQGAGRRSFRLDEEWTADTISRDFLNAQVDGALDGEGAMRSTAKVNIIRSSRTVKEIRDKEVAQQNPSARRNNGLFDYFLEALKERGGPFASEAHPIVAGLILDSHYNVSQKLILGHAALGCHNPDGISLGMFGSHLAYSWPRFLEEVTGCLTDIRKPGDKVGDDNGECNTMWEACAIGQGAFLHEVGHALGSPHRSGIMERGYAQDWPKNFLPKTAYSGRLKAEGVLVDPHSTPNKARWNLADALSFRMLPHFRLPTDPIISDEERHASPEAYAEQIDDERPSKLVIGSSSGIVRITFNHTETTQPLGWIHNAPKRMEYMESDLEERFDRSKPLQLNILAYNGKETSIGNVWKVLANKTFIRIPGSNIRLVKRLAFPDESNNARRYEWAQLLHEKGKDGKVHRAVSIDLRVGCLWDGGVVKYADGHTSHWGPMRTYGSKHHFGGHASEKLRLPEGVEITSIEVNPRDGVRMHLSNGTSAGELNTRHHSEIVKLTPSPNEVIVGFFGKSERGGGFCGVEEFGIITVQRDVGIAGLPETVWDMDELKNTSGMEGDEDDNHYDHNEDDEDEEMDYEDDE</sequence>
<dbReference type="InterPro" id="IPR046539">
    <property type="entry name" value="DUF6604"/>
</dbReference>
<feature type="region of interest" description="Disordered" evidence="1">
    <location>
        <begin position="167"/>
        <end position="206"/>
    </location>
</feature>
<dbReference type="InterPro" id="IPR021917">
    <property type="entry name" value="Unchr_Zn-peptidase-like"/>
</dbReference>
<dbReference type="EMBL" id="JAAABM010000012">
    <property type="protein sequence ID" value="KAF7673746.1"/>
    <property type="molecule type" value="Genomic_DNA"/>
</dbReference>
<dbReference type="PANTHER" id="PTHR21054">
    <property type="entry name" value="ZINC METALLOPROTEINASE-RELATED"/>
    <property type="match status" value="1"/>
</dbReference>
<name>A0A8H7B372_9PLEO</name>
<evidence type="ECO:0000313" key="4">
    <source>
        <dbReference type="Proteomes" id="UP000596902"/>
    </source>
</evidence>
<reference evidence="3" key="1">
    <citation type="submission" date="2020-01" db="EMBL/GenBank/DDBJ databases">
        <authorList>
            <person name="Feng Z.H.Z."/>
        </authorList>
    </citation>
    <scope>NUCLEOTIDE SEQUENCE</scope>
    <source>
        <strain evidence="3">CBS107.38</strain>
    </source>
</reference>
<accession>A0A8H7B372</accession>
<evidence type="ECO:0000313" key="3">
    <source>
        <dbReference type="EMBL" id="KAF7673746.1"/>
    </source>
</evidence>
<dbReference type="RefSeq" id="XP_038784073.1">
    <property type="nucleotide sequence ID" value="XM_038933408.1"/>
</dbReference>
<dbReference type="GeneID" id="62206586"/>
<gene>
    <name evidence="3" type="ORF">GT037_008361</name>
</gene>
<reference evidence="3" key="2">
    <citation type="submission" date="2020-08" db="EMBL/GenBank/DDBJ databases">
        <title>Draft Genome Sequence of Cumin Blight Pathogen Alternaria burnsii.</title>
        <authorList>
            <person name="Feng Z."/>
        </authorList>
    </citation>
    <scope>NUCLEOTIDE SEQUENCE</scope>
    <source>
        <strain evidence="3">CBS107.38</strain>
    </source>
</reference>
<dbReference type="Pfam" id="PF20253">
    <property type="entry name" value="DUF6604"/>
    <property type="match status" value="1"/>
</dbReference>
<feature type="compositionally biased region" description="Acidic residues" evidence="1">
    <location>
        <begin position="1911"/>
        <end position="1936"/>
    </location>
</feature>
<feature type="domain" description="DUF6604" evidence="2">
    <location>
        <begin position="315"/>
        <end position="558"/>
    </location>
</feature>
<proteinExistence type="predicted"/>
<feature type="compositionally biased region" description="Polar residues" evidence="1">
    <location>
        <begin position="448"/>
        <end position="457"/>
    </location>
</feature>
<evidence type="ECO:0000256" key="1">
    <source>
        <dbReference type="SAM" id="MobiDB-lite"/>
    </source>
</evidence>
<feature type="compositionally biased region" description="Basic residues" evidence="1">
    <location>
        <begin position="346"/>
        <end position="362"/>
    </location>
</feature>
<evidence type="ECO:0000259" key="2">
    <source>
        <dbReference type="Pfam" id="PF20253"/>
    </source>
</evidence>
<comment type="caution">
    <text evidence="3">The sequence shown here is derived from an EMBL/GenBank/DDBJ whole genome shotgun (WGS) entry which is preliminary data.</text>
</comment>
<dbReference type="InterPro" id="IPR053002">
    <property type="entry name" value="Metalloproteinase_M10B"/>
</dbReference>
<dbReference type="Pfam" id="PF12044">
    <property type="entry name" value="Metallopep"/>
    <property type="match status" value="1"/>
</dbReference>